<name>A0A8H6X248_9AGAR</name>
<evidence type="ECO:0000313" key="2">
    <source>
        <dbReference type="EMBL" id="KAF7332918.1"/>
    </source>
</evidence>
<dbReference type="Proteomes" id="UP000620124">
    <property type="component" value="Unassembled WGS sequence"/>
</dbReference>
<dbReference type="EMBL" id="JACAZI010000031">
    <property type="protein sequence ID" value="KAF7332918.1"/>
    <property type="molecule type" value="Genomic_DNA"/>
</dbReference>
<gene>
    <name evidence="2" type="ORF">MVEN_02397700</name>
</gene>
<keyword evidence="3" id="KW-1185">Reference proteome</keyword>
<feature type="transmembrane region" description="Helical" evidence="1">
    <location>
        <begin position="20"/>
        <end position="42"/>
    </location>
</feature>
<feature type="transmembrane region" description="Helical" evidence="1">
    <location>
        <begin position="105"/>
        <end position="127"/>
    </location>
</feature>
<reference evidence="2" key="1">
    <citation type="submission" date="2020-05" db="EMBL/GenBank/DDBJ databases">
        <title>Mycena genomes resolve the evolution of fungal bioluminescence.</title>
        <authorList>
            <person name="Tsai I.J."/>
        </authorList>
    </citation>
    <scope>NUCLEOTIDE SEQUENCE</scope>
    <source>
        <strain evidence="2">CCC161011</strain>
    </source>
</reference>
<dbReference type="AlphaFoldDB" id="A0A8H6X248"/>
<protein>
    <submittedName>
        <fullName evidence="2">Uncharacterized protein</fullName>
    </submittedName>
</protein>
<feature type="transmembrane region" description="Helical" evidence="1">
    <location>
        <begin position="174"/>
        <end position="197"/>
    </location>
</feature>
<keyword evidence="1" id="KW-0472">Membrane</keyword>
<evidence type="ECO:0000256" key="1">
    <source>
        <dbReference type="SAM" id="Phobius"/>
    </source>
</evidence>
<sequence>MSPQDLESFSSLRQVYPQVAVLSVFLNGLYTAVFLATVYGIVMHGRGQTGASRILVHIAILLMYASSAAISWILWIVAKNAFITSETPKDTLAYLLSTALPRMPVIALSLNTLLADCILVWRCYVVWNRKVKMVLLPAVCALGGGVIGFIAIAIELQLGIVPTPEDGATIFPLGTTYFILTLVSQLSATLLIIYRIFSIAGRPTHRYARVVEMVVESAAPNCIILIVLIPFFLGIHPLGASYPQAILLQSVGIGPTLIAARVAFGMARSDDEWDTRPVPGGSRQASAWYNLSLTRISTQVENPLRPNILLRM</sequence>
<feature type="transmembrane region" description="Helical" evidence="1">
    <location>
        <begin position="218"/>
        <end position="239"/>
    </location>
</feature>
<feature type="transmembrane region" description="Helical" evidence="1">
    <location>
        <begin position="54"/>
        <end position="78"/>
    </location>
</feature>
<organism evidence="2 3">
    <name type="scientific">Mycena venus</name>
    <dbReference type="NCBI Taxonomy" id="2733690"/>
    <lineage>
        <taxon>Eukaryota</taxon>
        <taxon>Fungi</taxon>
        <taxon>Dikarya</taxon>
        <taxon>Basidiomycota</taxon>
        <taxon>Agaricomycotina</taxon>
        <taxon>Agaricomycetes</taxon>
        <taxon>Agaricomycetidae</taxon>
        <taxon>Agaricales</taxon>
        <taxon>Marasmiineae</taxon>
        <taxon>Mycenaceae</taxon>
        <taxon>Mycena</taxon>
    </lineage>
</organism>
<comment type="caution">
    <text evidence="2">The sequence shown here is derived from an EMBL/GenBank/DDBJ whole genome shotgun (WGS) entry which is preliminary data.</text>
</comment>
<dbReference type="OrthoDB" id="2841022at2759"/>
<feature type="transmembrane region" description="Helical" evidence="1">
    <location>
        <begin position="245"/>
        <end position="264"/>
    </location>
</feature>
<keyword evidence="1" id="KW-0812">Transmembrane</keyword>
<feature type="transmembrane region" description="Helical" evidence="1">
    <location>
        <begin position="134"/>
        <end position="154"/>
    </location>
</feature>
<evidence type="ECO:0000313" key="3">
    <source>
        <dbReference type="Proteomes" id="UP000620124"/>
    </source>
</evidence>
<keyword evidence="1" id="KW-1133">Transmembrane helix</keyword>
<proteinExistence type="predicted"/>
<accession>A0A8H6X248</accession>